<evidence type="ECO:0000256" key="1">
    <source>
        <dbReference type="SAM" id="MobiDB-lite"/>
    </source>
</evidence>
<evidence type="ECO:0000256" key="2">
    <source>
        <dbReference type="SAM" id="Phobius"/>
    </source>
</evidence>
<name>A0A1D3DAJ0_9EIME</name>
<accession>A0A1D3DAJ0</accession>
<protein>
    <recommendedName>
        <fullName evidence="5">Transmembrane protein</fullName>
    </recommendedName>
</protein>
<dbReference type="Proteomes" id="UP000095192">
    <property type="component" value="Unassembled WGS sequence"/>
</dbReference>
<reference evidence="3 4" key="1">
    <citation type="journal article" date="2016" name="BMC Genomics">
        <title>Comparative genomics reveals Cyclospora cayetanensis possesses coccidia-like metabolism and invasion components but unique surface antigens.</title>
        <authorList>
            <person name="Liu S."/>
            <person name="Wang L."/>
            <person name="Zheng H."/>
            <person name="Xu Z."/>
            <person name="Roellig D.M."/>
            <person name="Li N."/>
            <person name="Frace M.A."/>
            <person name="Tang K."/>
            <person name="Arrowood M.J."/>
            <person name="Moss D.M."/>
            <person name="Zhang L."/>
            <person name="Feng Y."/>
            <person name="Xiao L."/>
        </authorList>
    </citation>
    <scope>NUCLEOTIDE SEQUENCE [LARGE SCALE GENOMIC DNA]</scope>
    <source>
        <strain evidence="3 4">CHN_HEN01</strain>
    </source>
</reference>
<gene>
    <name evidence="3" type="ORF">cyc_03159</name>
</gene>
<keyword evidence="4" id="KW-1185">Reference proteome</keyword>
<dbReference type="AlphaFoldDB" id="A0A1D3DAJ0"/>
<feature type="compositionally biased region" description="Polar residues" evidence="1">
    <location>
        <begin position="1"/>
        <end position="11"/>
    </location>
</feature>
<dbReference type="InParanoid" id="A0A1D3DAJ0"/>
<sequence>MSRSLNLPGTDSSEESVSHGGASGRGAETEGEGTRGMPFVEQERHGGDAATGLFIEDRMLHREQLRSCLLQPNMLEADRARLYYWNLFSIAATAVPIWYMMHVNYRFCEESVLLSESLGASRSGKTDLALYYPHKLQQH</sequence>
<comment type="caution">
    <text evidence="3">The sequence shown here is derived from an EMBL/GenBank/DDBJ whole genome shotgun (WGS) entry which is preliminary data.</text>
</comment>
<keyword evidence="2" id="KW-0812">Transmembrane</keyword>
<keyword evidence="2" id="KW-1133">Transmembrane helix</keyword>
<keyword evidence="2" id="KW-0472">Membrane</keyword>
<evidence type="ECO:0000313" key="4">
    <source>
        <dbReference type="Proteomes" id="UP000095192"/>
    </source>
</evidence>
<feature type="region of interest" description="Disordered" evidence="1">
    <location>
        <begin position="1"/>
        <end position="42"/>
    </location>
</feature>
<organism evidence="3 4">
    <name type="scientific">Cyclospora cayetanensis</name>
    <dbReference type="NCBI Taxonomy" id="88456"/>
    <lineage>
        <taxon>Eukaryota</taxon>
        <taxon>Sar</taxon>
        <taxon>Alveolata</taxon>
        <taxon>Apicomplexa</taxon>
        <taxon>Conoidasida</taxon>
        <taxon>Coccidia</taxon>
        <taxon>Eucoccidiorida</taxon>
        <taxon>Eimeriorina</taxon>
        <taxon>Eimeriidae</taxon>
        <taxon>Cyclospora</taxon>
    </lineage>
</organism>
<evidence type="ECO:0000313" key="3">
    <source>
        <dbReference type="EMBL" id="OEH80448.1"/>
    </source>
</evidence>
<proteinExistence type="predicted"/>
<evidence type="ECO:0008006" key="5">
    <source>
        <dbReference type="Google" id="ProtNLM"/>
    </source>
</evidence>
<dbReference type="VEuPathDB" id="ToxoDB:cyc_03159"/>
<feature type="transmembrane region" description="Helical" evidence="2">
    <location>
        <begin position="82"/>
        <end position="101"/>
    </location>
</feature>
<dbReference type="EMBL" id="JROU02000076">
    <property type="protein sequence ID" value="OEH80448.1"/>
    <property type="molecule type" value="Genomic_DNA"/>
</dbReference>